<comment type="caution">
    <text evidence="2">The sequence shown here is derived from an EMBL/GenBank/DDBJ whole genome shotgun (WGS) entry which is preliminary data.</text>
</comment>
<proteinExistence type="predicted"/>
<dbReference type="RefSeq" id="XP_022471059.1">
    <property type="nucleotide sequence ID" value="XM_022622421.1"/>
</dbReference>
<feature type="region of interest" description="Disordered" evidence="1">
    <location>
        <begin position="79"/>
        <end position="140"/>
    </location>
</feature>
<organism evidence="2 3">
    <name type="scientific">Colletotrichum orchidophilum</name>
    <dbReference type="NCBI Taxonomy" id="1209926"/>
    <lineage>
        <taxon>Eukaryota</taxon>
        <taxon>Fungi</taxon>
        <taxon>Dikarya</taxon>
        <taxon>Ascomycota</taxon>
        <taxon>Pezizomycotina</taxon>
        <taxon>Sordariomycetes</taxon>
        <taxon>Hypocreomycetidae</taxon>
        <taxon>Glomerellales</taxon>
        <taxon>Glomerellaceae</taxon>
        <taxon>Colletotrichum</taxon>
    </lineage>
</organism>
<accession>A0A1G4AXQ3</accession>
<evidence type="ECO:0000313" key="3">
    <source>
        <dbReference type="Proteomes" id="UP000176998"/>
    </source>
</evidence>
<evidence type="ECO:0000256" key="1">
    <source>
        <dbReference type="SAM" id="MobiDB-lite"/>
    </source>
</evidence>
<protein>
    <submittedName>
        <fullName evidence="2">Uncharacterized protein</fullName>
    </submittedName>
</protein>
<evidence type="ECO:0000313" key="2">
    <source>
        <dbReference type="EMBL" id="OHE93895.1"/>
    </source>
</evidence>
<reference evidence="2 3" key="1">
    <citation type="submission" date="2016-09" db="EMBL/GenBank/DDBJ databases">
        <authorList>
            <person name="Capua I."/>
            <person name="De Benedictis P."/>
            <person name="Joannis T."/>
            <person name="Lombin L.H."/>
            <person name="Cattoli G."/>
        </authorList>
    </citation>
    <scope>NUCLEOTIDE SEQUENCE [LARGE SCALE GENOMIC DNA]</scope>
    <source>
        <strain evidence="2 3">IMI 309357</strain>
    </source>
</reference>
<name>A0A1G4AXQ3_9PEZI</name>
<gene>
    <name evidence="2" type="ORF">CORC01_10794</name>
</gene>
<feature type="compositionally biased region" description="Basic and acidic residues" evidence="1">
    <location>
        <begin position="123"/>
        <end position="139"/>
    </location>
</feature>
<keyword evidence="3" id="KW-1185">Reference proteome</keyword>
<sequence length="185" mass="20511">MSFTGAAAGPFSDVLRGSQNRLRRCRQADATDDRHPANHALQPFDGVRHTAFRIRSSDVLPHRGDGVYLPPKTLYIGGRCRRTPATATPKQAPKRAPSRPSRLEHTPRLSRRLRPWTCNASEMRPDTPRGSPHHEDARSWLRPRGCSGLRNTGAGRVSTAVLVWSWDVTPAGVWVDAPRAQTTTP</sequence>
<dbReference type="GeneID" id="34563931"/>
<dbReference type="EMBL" id="MJBS01000110">
    <property type="protein sequence ID" value="OHE93895.1"/>
    <property type="molecule type" value="Genomic_DNA"/>
</dbReference>
<dbReference type="Proteomes" id="UP000176998">
    <property type="component" value="Unassembled WGS sequence"/>
</dbReference>
<dbReference type="AlphaFoldDB" id="A0A1G4AXQ3"/>